<evidence type="ECO:0000256" key="1">
    <source>
        <dbReference type="SAM" id="MobiDB-lite"/>
    </source>
</evidence>
<feature type="compositionally biased region" description="Low complexity" evidence="1">
    <location>
        <begin position="130"/>
        <end position="147"/>
    </location>
</feature>
<gene>
    <name evidence="2" type="ORF">G3N55_09040</name>
</gene>
<keyword evidence="3" id="KW-1185">Reference proteome</keyword>
<feature type="region of interest" description="Disordered" evidence="1">
    <location>
        <begin position="130"/>
        <end position="154"/>
    </location>
</feature>
<comment type="caution">
    <text evidence="2">The sequence shown here is derived from an EMBL/GenBank/DDBJ whole genome shotgun (WGS) entry which is preliminary data.</text>
</comment>
<proteinExistence type="predicted"/>
<dbReference type="Gene3D" id="2.40.420.20">
    <property type="match status" value="1"/>
</dbReference>
<evidence type="ECO:0000313" key="3">
    <source>
        <dbReference type="Proteomes" id="UP000469346"/>
    </source>
</evidence>
<dbReference type="AlphaFoldDB" id="A0A6N9TTC0"/>
<dbReference type="EMBL" id="JAAGRR010000106">
    <property type="protein sequence ID" value="NDY42984.1"/>
    <property type="molecule type" value="Genomic_DNA"/>
</dbReference>
<name>A0A6N9TTC0_DISTH</name>
<protein>
    <recommendedName>
        <fullName evidence="4">Efflux RND transporter periplasmic adaptor subunit</fullName>
    </recommendedName>
</protein>
<dbReference type="Proteomes" id="UP000469346">
    <property type="component" value="Unassembled WGS sequence"/>
</dbReference>
<evidence type="ECO:0008006" key="4">
    <source>
        <dbReference type="Google" id="ProtNLM"/>
    </source>
</evidence>
<reference evidence="2 3" key="1">
    <citation type="submission" date="2020-02" db="EMBL/GenBank/DDBJ databases">
        <title>Comparative genomics of sulfur disproportionating microorganisms.</title>
        <authorList>
            <person name="Ward L.M."/>
            <person name="Bertran E."/>
            <person name="Johnston D.T."/>
        </authorList>
    </citation>
    <scope>NUCLEOTIDE SEQUENCE [LARGE SCALE GENOMIC DNA]</scope>
    <source>
        <strain evidence="2 3">DSM 100025</strain>
    </source>
</reference>
<evidence type="ECO:0000313" key="2">
    <source>
        <dbReference type="EMBL" id="NDY42984.1"/>
    </source>
</evidence>
<organism evidence="2 3">
    <name type="scientific">Dissulfurirhabdus thermomarina</name>
    <dbReference type="NCBI Taxonomy" id="1765737"/>
    <lineage>
        <taxon>Bacteria</taxon>
        <taxon>Deltaproteobacteria</taxon>
        <taxon>Dissulfurirhabdaceae</taxon>
        <taxon>Dissulfurirhabdus</taxon>
    </lineage>
</organism>
<sequence>PDPGTAPPLAARASRVVPAVRVGTLAAVEIDLPDRPFGLPTGATVETRLETRRHEGWRVPLRALLENAGADWVFRVSDGGTVHPVRVEVRWRGDTFAVVRGDLEGVPRVVTAQESALLRLHDGEKVRVAEAAGADAPSGAAAPGPKADTGKARP</sequence>
<accession>A0A6N9TTC0</accession>
<feature type="non-terminal residue" evidence="2">
    <location>
        <position position="1"/>
    </location>
</feature>